<comment type="subcellular location">
    <subcellularLocation>
        <location evidence="1">Membrane</location>
        <topology evidence="1">Multi-pass membrane protein</topology>
    </subcellularLocation>
</comment>
<dbReference type="Pfam" id="PF20684">
    <property type="entry name" value="Fung_rhodopsin"/>
    <property type="match status" value="1"/>
</dbReference>
<evidence type="ECO:0000313" key="9">
    <source>
        <dbReference type="EMBL" id="RWA05201.1"/>
    </source>
</evidence>
<keyword evidence="4 7" id="KW-0472">Membrane</keyword>
<evidence type="ECO:0000256" key="2">
    <source>
        <dbReference type="ARBA" id="ARBA00022692"/>
    </source>
</evidence>
<keyword evidence="10" id="KW-1185">Reference proteome</keyword>
<dbReference type="EMBL" id="RYZI01000467">
    <property type="protein sequence ID" value="RWA05201.1"/>
    <property type="molecule type" value="Genomic_DNA"/>
</dbReference>
<evidence type="ECO:0000313" key="10">
    <source>
        <dbReference type="Proteomes" id="UP000286045"/>
    </source>
</evidence>
<proteinExistence type="inferred from homology"/>
<sequence>MEQSQAYYETSGHVVAAAVALSVLDIVAVVLRFAARRSQHQALKIDDWLILPATAIGIGVSMIYGTTQQALGYRTHIPADFAGDPFDVTTYQLTTTSKVEFGYSILLPLTLGLDVEAHWGSTHDLETKCMGSMTVVLLLCITDFAADLAIIIIPIPLVWRLNLSTRNKVAISAVFLLGSVTVAASLTRLIVEGRAVNIGFAPGSDSILVITEYIYWGFVELAVAIVAACLPTLHGFLGKYSFLEFPKRFKTLFRSRSNGQPQSPDESDKSPGFPHFSAGPVTHTSTETTYAAPAIRLRNMESETPLFKPDVVTTSQSRSIEEV</sequence>
<evidence type="ECO:0000256" key="5">
    <source>
        <dbReference type="ARBA" id="ARBA00038359"/>
    </source>
</evidence>
<comment type="caution">
    <text evidence="9">The sequence shown here is derived from an EMBL/GenBank/DDBJ whole genome shotgun (WGS) entry which is preliminary data.</text>
</comment>
<dbReference type="AlphaFoldDB" id="A0A439CSZ2"/>
<dbReference type="Proteomes" id="UP000286045">
    <property type="component" value="Unassembled WGS sequence"/>
</dbReference>
<evidence type="ECO:0000256" key="4">
    <source>
        <dbReference type="ARBA" id="ARBA00023136"/>
    </source>
</evidence>
<feature type="transmembrane region" description="Helical" evidence="7">
    <location>
        <begin position="12"/>
        <end position="35"/>
    </location>
</feature>
<feature type="transmembrane region" description="Helical" evidence="7">
    <location>
        <begin position="47"/>
        <end position="65"/>
    </location>
</feature>
<dbReference type="STRING" id="363999.A0A439CSZ2"/>
<evidence type="ECO:0000256" key="1">
    <source>
        <dbReference type="ARBA" id="ARBA00004141"/>
    </source>
</evidence>
<keyword evidence="2 7" id="KW-0812">Transmembrane</keyword>
<feature type="region of interest" description="Disordered" evidence="6">
    <location>
        <begin position="255"/>
        <end position="287"/>
    </location>
</feature>
<dbReference type="PANTHER" id="PTHR33048">
    <property type="entry name" value="PTH11-LIKE INTEGRAL MEMBRANE PROTEIN (AFU_ORTHOLOGUE AFUA_5G11245)"/>
    <property type="match status" value="1"/>
</dbReference>
<feature type="domain" description="Rhodopsin" evidence="8">
    <location>
        <begin position="115"/>
        <end position="237"/>
    </location>
</feature>
<feature type="transmembrane region" description="Helical" evidence="7">
    <location>
        <begin position="135"/>
        <end position="157"/>
    </location>
</feature>
<dbReference type="InterPro" id="IPR049326">
    <property type="entry name" value="Rhodopsin_dom_fungi"/>
</dbReference>
<feature type="transmembrane region" description="Helical" evidence="7">
    <location>
        <begin position="213"/>
        <end position="237"/>
    </location>
</feature>
<dbReference type="InterPro" id="IPR052337">
    <property type="entry name" value="SAT4-like"/>
</dbReference>
<protein>
    <recommendedName>
        <fullName evidence="8">Rhodopsin domain-containing protein</fullName>
    </recommendedName>
</protein>
<keyword evidence="3 7" id="KW-1133">Transmembrane helix</keyword>
<comment type="similarity">
    <text evidence="5">Belongs to the SAT4 family.</text>
</comment>
<evidence type="ECO:0000259" key="8">
    <source>
        <dbReference type="Pfam" id="PF20684"/>
    </source>
</evidence>
<feature type="transmembrane region" description="Helical" evidence="7">
    <location>
        <begin position="169"/>
        <end position="191"/>
    </location>
</feature>
<organism evidence="9 10">
    <name type="scientific">Xylaria grammica</name>
    <dbReference type="NCBI Taxonomy" id="363999"/>
    <lineage>
        <taxon>Eukaryota</taxon>
        <taxon>Fungi</taxon>
        <taxon>Dikarya</taxon>
        <taxon>Ascomycota</taxon>
        <taxon>Pezizomycotina</taxon>
        <taxon>Sordariomycetes</taxon>
        <taxon>Xylariomycetidae</taxon>
        <taxon>Xylariales</taxon>
        <taxon>Xylariaceae</taxon>
        <taxon>Xylaria</taxon>
    </lineage>
</organism>
<gene>
    <name evidence="9" type="ORF">EKO27_g9906</name>
</gene>
<reference evidence="9 10" key="1">
    <citation type="submission" date="2018-12" db="EMBL/GenBank/DDBJ databases">
        <title>Draft genome sequence of Xylaria grammica IHI A82.</title>
        <authorList>
            <person name="Buettner E."/>
            <person name="Kellner H."/>
        </authorList>
    </citation>
    <scope>NUCLEOTIDE SEQUENCE [LARGE SCALE GENOMIC DNA]</scope>
    <source>
        <strain evidence="9 10">IHI A82</strain>
    </source>
</reference>
<evidence type="ECO:0000256" key="3">
    <source>
        <dbReference type="ARBA" id="ARBA00022989"/>
    </source>
</evidence>
<name>A0A439CSZ2_9PEZI</name>
<dbReference type="PANTHER" id="PTHR33048:SF157">
    <property type="entry name" value="INTEGRAL MEMBRANE PROTEIN"/>
    <property type="match status" value="1"/>
</dbReference>
<dbReference type="GO" id="GO:0016020">
    <property type="term" value="C:membrane"/>
    <property type="evidence" value="ECO:0007669"/>
    <property type="project" value="UniProtKB-SubCell"/>
</dbReference>
<evidence type="ECO:0000256" key="7">
    <source>
        <dbReference type="SAM" id="Phobius"/>
    </source>
</evidence>
<evidence type="ECO:0000256" key="6">
    <source>
        <dbReference type="SAM" id="MobiDB-lite"/>
    </source>
</evidence>
<feature type="compositionally biased region" description="Polar residues" evidence="6">
    <location>
        <begin position="255"/>
        <end position="264"/>
    </location>
</feature>
<accession>A0A439CSZ2</accession>